<evidence type="ECO:0000313" key="2">
    <source>
        <dbReference type="EMBL" id="MBL0742011.1"/>
    </source>
</evidence>
<dbReference type="InterPro" id="IPR015797">
    <property type="entry name" value="NUDIX_hydrolase-like_dom_sf"/>
</dbReference>
<gene>
    <name evidence="2" type="ORF">JI741_12325</name>
</gene>
<proteinExistence type="predicted"/>
<name>A0ABS1KUL9_9BACT</name>
<evidence type="ECO:0000313" key="3">
    <source>
        <dbReference type="Proteomes" id="UP000613030"/>
    </source>
</evidence>
<keyword evidence="3" id="KW-1185">Reference proteome</keyword>
<protein>
    <submittedName>
        <fullName evidence="2">NUDIX domain-containing protein</fullName>
    </submittedName>
</protein>
<dbReference type="SUPFAM" id="SSF55811">
    <property type="entry name" value="Nudix"/>
    <property type="match status" value="1"/>
</dbReference>
<feature type="domain" description="Nudix hydrolase" evidence="1">
    <location>
        <begin position="159"/>
        <end position="293"/>
    </location>
</feature>
<dbReference type="RefSeq" id="WP_202009729.1">
    <property type="nucleotide sequence ID" value="NZ_JAERRB010000003.1"/>
</dbReference>
<comment type="caution">
    <text evidence="2">The sequence shown here is derived from an EMBL/GenBank/DDBJ whole genome shotgun (WGS) entry which is preliminary data.</text>
</comment>
<dbReference type="Gene3D" id="3.90.79.10">
    <property type="entry name" value="Nucleoside Triphosphate Pyrophosphohydrolase"/>
    <property type="match status" value="1"/>
</dbReference>
<evidence type="ECO:0000259" key="1">
    <source>
        <dbReference type="PROSITE" id="PS51462"/>
    </source>
</evidence>
<dbReference type="InterPro" id="IPR014729">
    <property type="entry name" value="Rossmann-like_a/b/a_fold"/>
</dbReference>
<dbReference type="PANTHER" id="PTHR43736:SF1">
    <property type="entry name" value="DIHYDRONEOPTERIN TRIPHOSPHATE DIPHOSPHATASE"/>
    <property type="match status" value="1"/>
</dbReference>
<dbReference type="InterPro" id="IPR000086">
    <property type="entry name" value="NUDIX_hydrolase_dom"/>
</dbReference>
<dbReference type="PROSITE" id="PS51462">
    <property type="entry name" value="NUDIX"/>
    <property type="match status" value="1"/>
</dbReference>
<dbReference type="Pfam" id="PF00293">
    <property type="entry name" value="NUDIX"/>
    <property type="match status" value="1"/>
</dbReference>
<accession>A0ABS1KUL9</accession>
<dbReference type="PANTHER" id="PTHR43736">
    <property type="entry name" value="ADP-RIBOSE PYROPHOSPHATASE"/>
    <property type="match status" value="1"/>
</dbReference>
<reference evidence="2 3" key="1">
    <citation type="submission" date="2021-01" db="EMBL/GenBank/DDBJ databases">
        <title>Chryseolinea sp. Jin1 Genome sequencing and assembly.</title>
        <authorList>
            <person name="Kim I."/>
        </authorList>
    </citation>
    <scope>NUCLEOTIDE SEQUENCE [LARGE SCALE GENOMIC DNA]</scope>
    <source>
        <strain evidence="2 3">Jin1</strain>
    </source>
</reference>
<sequence>MNNIGVIIARFQTPYLHDGHKALIETVQQQHNKTVIVLGISPVLGSRRNPLDFPTREKMIKKEYPDMVVLPLSDHPLDAKWTQNLDTLLSSTFPGSTFTLYGSRDSFMTSYSGSKKVVPLAENGPHNSTALREKFSDKVIDSEAFRSGIIYAYANTYVKVYPTVDIAVFRNDKTELLLGKKDIDNKWRLLGGFSDPTDDSYEMAAERELREECGPIEITGMRYEKSFRVDDWRYKREADKIITTLFSTDFIAGDPKGSDDIADVDWFALEKVEKMLNAHEVAEEHYPQLQNLLEKYLTK</sequence>
<dbReference type="Gene3D" id="3.40.50.620">
    <property type="entry name" value="HUPs"/>
    <property type="match status" value="1"/>
</dbReference>
<organism evidence="2 3">
    <name type="scientific">Chryseolinea lacunae</name>
    <dbReference type="NCBI Taxonomy" id="2801331"/>
    <lineage>
        <taxon>Bacteria</taxon>
        <taxon>Pseudomonadati</taxon>
        <taxon>Bacteroidota</taxon>
        <taxon>Cytophagia</taxon>
        <taxon>Cytophagales</taxon>
        <taxon>Fulvivirgaceae</taxon>
        <taxon>Chryseolinea</taxon>
    </lineage>
</organism>
<dbReference type="SUPFAM" id="SSF52374">
    <property type="entry name" value="Nucleotidylyl transferase"/>
    <property type="match status" value="1"/>
</dbReference>
<dbReference type="EMBL" id="JAERRB010000003">
    <property type="protein sequence ID" value="MBL0742011.1"/>
    <property type="molecule type" value="Genomic_DNA"/>
</dbReference>
<dbReference type="Proteomes" id="UP000613030">
    <property type="component" value="Unassembled WGS sequence"/>
</dbReference>